<evidence type="ECO:0000259" key="9">
    <source>
        <dbReference type="Pfam" id="PF22640"/>
    </source>
</evidence>
<dbReference type="GO" id="GO:0005525">
    <property type="term" value="F:GTP binding"/>
    <property type="evidence" value="ECO:0007669"/>
    <property type="project" value="UniProtKB-KW"/>
</dbReference>
<evidence type="ECO:0000256" key="6">
    <source>
        <dbReference type="ARBA" id="ARBA00023134"/>
    </source>
</evidence>
<name>A0A6G7PV71_9BACT</name>
<evidence type="ECO:0000256" key="3">
    <source>
        <dbReference type="ARBA" id="ARBA00022679"/>
    </source>
</evidence>
<keyword evidence="3 10" id="KW-0808">Transferase</keyword>
<comment type="catalytic activity">
    <reaction evidence="7">
        <text>alpha-D-mannose 1-phosphate + GTP + H(+) = GDP-alpha-D-mannose + diphosphate</text>
        <dbReference type="Rhea" id="RHEA:15229"/>
        <dbReference type="ChEBI" id="CHEBI:15378"/>
        <dbReference type="ChEBI" id="CHEBI:33019"/>
        <dbReference type="ChEBI" id="CHEBI:37565"/>
        <dbReference type="ChEBI" id="CHEBI:57527"/>
        <dbReference type="ChEBI" id="CHEBI:58409"/>
        <dbReference type="EC" id="2.7.7.13"/>
    </reaction>
</comment>
<dbReference type="InterPro" id="IPR029044">
    <property type="entry name" value="Nucleotide-diphossugar_trans"/>
</dbReference>
<reference evidence="10 11" key="1">
    <citation type="submission" date="2020-02" db="EMBL/GenBank/DDBJ databases">
        <title>Genome analysis of Thermosulfuriphilus ammonigenes ST65T, an anaerobic thermophilic chemolithoautotrophic bacterium isolated from a deep-sea hydrothermal vent.</title>
        <authorList>
            <person name="Slobodkina G."/>
            <person name="Allioux M."/>
            <person name="Merkel A."/>
            <person name="Alain K."/>
            <person name="Jebbar M."/>
            <person name="Slobodkin A."/>
        </authorList>
    </citation>
    <scope>NUCLEOTIDE SEQUENCE [LARGE SCALE GENOMIC DNA]</scope>
    <source>
        <strain evidence="10 11">ST65</strain>
    </source>
</reference>
<evidence type="ECO:0000256" key="4">
    <source>
        <dbReference type="ARBA" id="ARBA00022695"/>
    </source>
</evidence>
<dbReference type="GO" id="GO:0004475">
    <property type="term" value="F:mannose-1-phosphate guanylyltransferase (GTP) activity"/>
    <property type="evidence" value="ECO:0007669"/>
    <property type="project" value="UniProtKB-EC"/>
</dbReference>
<feature type="domain" description="Nucleotidyl transferase" evidence="8">
    <location>
        <begin position="5"/>
        <end position="286"/>
    </location>
</feature>
<dbReference type="EMBL" id="CP048877">
    <property type="protein sequence ID" value="QIJ71487.1"/>
    <property type="molecule type" value="Genomic_DNA"/>
</dbReference>
<sequence length="357" mass="40272">MEAFAVIMAGGRGTRFWPRSRQGRPKQLLPIVGRESMLRQTIDRLRPLFPVDKILLVTGSDLAPEVRAEVPEIPPENILVEPLARSTAACAGWAAIHVLKNWGDHPMALLPSDHLIGRQDFFRSLLKKALELARDRALLVTLGIQPTRPETGYGYIEMGEPLEDRSGAFMVRAFKEKPDLDTAQRYLAQKTFLWNSGMFVWRPSVILEAIEKYMPELYEQLLLIEKAYGSPHFDHLLREAFSAMPSMSIDYGVMERARNVAVIPADIHWNDLGSWEALYEISSKDDQGNVCSPEVITHEVRDSLIQVSSGQLVAAIGIEGMVVVVEKDAVLICPRERLQEVRQVVKELEKRGLKRVL</sequence>
<dbReference type="SUPFAM" id="SSF159283">
    <property type="entry name" value="Guanosine diphospho-D-mannose pyrophosphorylase/mannose-6-phosphate isomerase linker domain"/>
    <property type="match status" value="1"/>
</dbReference>
<evidence type="ECO:0000313" key="10">
    <source>
        <dbReference type="EMBL" id="QIJ71487.1"/>
    </source>
</evidence>
<evidence type="ECO:0000313" key="11">
    <source>
        <dbReference type="Proteomes" id="UP000502179"/>
    </source>
</evidence>
<dbReference type="FunFam" id="3.90.550.10:FF:000046">
    <property type="entry name" value="Mannose-1-phosphate guanylyltransferase (GDP)"/>
    <property type="match status" value="1"/>
</dbReference>
<dbReference type="InterPro" id="IPR051161">
    <property type="entry name" value="Mannose-6P_isomerase_type2"/>
</dbReference>
<dbReference type="InterPro" id="IPR049577">
    <property type="entry name" value="GMPP_N"/>
</dbReference>
<keyword evidence="11" id="KW-1185">Reference proteome</keyword>
<proteinExistence type="inferred from homology"/>
<organism evidence="10 11">
    <name type="scientific">Thermosulfuriphilus ammonigenes</name>
    <dbReference type="NCBI Taxonomy" id="1936021"/>
    <lineage>
        <taxon>Bacteria</taxon>
        <taxon>Pseudomonadati</taxon>
        <taxon>Thermodesulfobacteriota</taxon>
        <taxon>Thermodesulfobacteria</taxon>
        <taxon>Thermodesulfobacteriales</taxon>
        <taxon>Thermodesulfobacteriaceae</taxon>
        <taxon>Thermosulfuriphilus</taxon>
    </lineage>
</organism>
<dbReference type="Proteomes" id="UP000502179">
    <property type="component" value="Chromosome"/>
</dbReference>
<keyword evidence="5" id="KW-0547">Nucleotide-binding</keyword>
<evidence type="ECO:0000256" key="2">
    <source>
        <dbReference type="ARBA" id="ARBA00012387"/>
    </source>
</evidence>
<dbReference type="InterPro" id="IPR005835">
    <property type="entry name" value="NTP_transferase_dom"/>
</dbReference>
<evidence type="ECO:0000256" key="5">
    <source>
        <dbReference type="ARBA" id="ARBA00022741"/>
    </source>
</evidence>
<dbReference type="AlphaFoldDB" id="A0A6G7PV71"/>
<comment type="similarity">
    <text evidence="1">Belongs to the mannose-6-phosphate isomerase type 2 family.</text>
</comment>
<evidence type="ECO:0000259" key="8">
    <source>
        <dbReference type="Pfam" id="PF00483"/>
    </source>
</evidence>
<feature type="domain" description="MannoseP isomerase/GMP-like beta-helix" evidence="9">
    <location>
        <begin position="301"/>
        <end position="348"/>
    </location>
</feature>
<dbReference type="EC" id="2.7.7.13" evidence="2"/>
<dbReference type="Pfam" id="PF22640">
    <property type="entry name" value="ManC_GMP_beta-helix"/>
    <property type="match status" value="1"/>
</dbReference>
<keyword evidence="4 10" id="KW-0548">Nucleotidyltransferase</keyword>
<evidence type="ECO:0000256" key="7">
    <source>
        <dbReference type="ARBA" id="ARBA00047343"/>
    </source>
</evidence>
<gene>
    <name evidence="10" type="ORF">G4V39_03985</name>
</gene>
<dbReference type="Pfam" id="PF00483">
    <property type="entry name" value="NTP_transferase"/>
    <property type="match status" value="1"/>
</dbReference>
<dbReference type="Gene3D" id="3.90.550.10">
    <property type="entry name" value="Spore Coat Polysaccharide Biosynthesis Protein SpsA, Chain A"/>
    <property type="match status" value="1"/>
</dbReference>
<dbReference type="KEGG" id="tav:G4V39_03985"/>
<keyword evidence="6" id="KW-0342">GTP-binding</keyword>
<dbReference type="RefSeq" id="WP_166031707.1">
    <property type="nucleotide sequence ID" value="NZ_CP048877.1"/>
</dbReference>
<protein>
    <recommendedName>
        <fullName evidence="2">mannose-1-phosphate guanylyltransferase</fullName>
        <ecNumber evidence="2">2.7.7.13</ecNumber>
    </recommendedName>
</protein>
<dbReference type="InterPro" id="IPR054566">
    <property type="entry name" value="ManC/GMP-like_b-helix"/>
</dbReference>
<accession>A0A6G7PV71</accession>
<dbReference type="PANTHER" id="PTHR46390">
    <property type="entry name" value="MANNOSE-1-PHOSPHATE GUANYLYLTRANSFERASE"/>
    <property type="match status" value="1"/>
</dbReference>
<dbReference type="CDD" id="cd02509">
    <property type="entry name" value="GDP-M1P_Guanylyltransferase"/>
    <property type="match status" value="1"/>
</dbReference>
<dbReference type="PANTHER" id="PTHR46390:SF1">
    <property type="entry name" value="MANNOSE-1-PHOSPHATE GUANYLYLTRANSFERASE"/>
    <property type="match status" value="1"/>
</dbReference>
<evidence type="ECO:0000256" key="1">
    <source>
        <dbReference type="ARBA" id="ARBA00006115"/>
    </source>
</evidence>
<dbReference type="GO" id="GO:0009298">
    <property type="term" value="P:GDP-mannose biosynthetic process"/>
    <property type="evidence" value="ECO:0007669"/>
    <property type="project" value="TreeGrafter"/>
</dbReference>
<dbReference type="SUPFAM" id="SSF53448">
    <property type="entry name" value="Nucleotide-diphospho-sugar transferases"/>
    <property type="match status" value="1"/>
</dbReference>